<dbReference type="PANTHER" id="PTHR45339:SF1">
    <property type="entry name" value="HYBRID SIGNAL TRANSDUCTION HISTIDINE KINASE J"/>
    <property type="match status" value="1"/>
</dbReference>
<keyword evidence="9" id="KW-0472">Membrane</keyword>
<dbReference type="SUPFAM" id="SSF47226">
    <property type="entry name" value="Histidine-containing phosphotransfer domain, HPT domain"/>
    <property type="match status" value="1"/>
</dbReference>
<dbReference type="Gene3D" id="3.40.50.2300">
    <property type="match status" value="1"/>
</dbReference>
<dbReference type="GO" id="GO:0005886">
    <property type="term" value="C:plasma membrane"/>
    <property type="evidence" value="ECO:0007669"/>
    <property type="project" value="UniProtKB-SubCell"/>
</dbReference>
<protein>
    <submittedName>
        <fullName evidence="14">Uncharacterized protein</fullName>
    </submittedName>
</protein>
<evidence type="ECO:0000313" key="15">
    <source>
        <dbReference type="Proteomes" id="UP000189670"/>
    </source>
</evidence>
<accession>A0A1V1NYB8</accession>
<evidence type="ECO:0000256" key="7">
    <source>
        <dbReference type="ARBA" id="ARBA00022989"/>
    </source>
</evidence>
<keyword evidence="7" id="KW-1133">Transmembrane helix</keyword>
<keyword evidence="8" id="KW-0902">Two-component regulatory system</keyword>
<organism evidence="14 15">
    <name type="scientific">Candidatus Magnetoglobus multicellularis str. Araruama</name>
    <dbReference type="NCBI Taxonomy" id="890399"/>
    <lineage>
        <taxon>Bacteria</taxon>
        <taxon>Pseudomonadati</taxon>
        <taxon>Thermodesulfobacteriota</taxon>
        <taxon>Desulfobacteria</taxon>
        <taxon>Desulfobacterales</taxon>
        <taxon>Desulfobacteraceae</taxon>
        <taxon>Candidatus Magnetoglobus</taxon>
    </lineage>
</organism>
<evidence type="ECO:0000256" key="5">
    <source>
        <dbReference type="ARBA" id="ARBA00022741"/>
    </source>
</evidence>
<dbReference type="Pfam" id="PF00072">
    <property type="entry name" value="Response_reg"/>
    <property type="match status" value="1"/>
</dbReference>
<dbReference type="SUPFAM" id="SSF52172">
    <property type="entry name" value="CheY-like"/>
    <property type="match status" value="1"/>
</dbReference>
<dbReference type="PROSITE" id="PS50894">
    <property type="entry name" value="HPT"/>
    <property type="match status" value="1"/>
</dbReference>
<evidence type="ECO:0000256" key="2">
    <source>
        <dbReference type="ARBA" id="ARBA00022475"/>
    </source>
</evidence>
<keyword evidence="6" id="KW-0067">ATP-binding</keyword>
<gene>
    <name evidence="14" type="ORF">OMM_05060</name>
</gene>
<dbReference type="InterPro" id="IPR008207">
    <property type="entry name" value="Sig_transdc_His_kin_Hpt_dom"/>
</dbReference>
<proteinExistence type="predicted"/>
<evidence type="ECO:0000256" key="1">
    <source>
        <dbReference type="ARBA" id="ARBA00004651"/>
    </source>
</evidence>
<dbReference type="PROSITE" id="PS50110">
    <property type="entry name" value="RESPONSE_REGULATORY"/>
    <property type="match status" value="1"/>
</dbReference>
<sequence length="218" mass="24207">MTKNYDIVLMDMQMPEMDGIEATRLIRNESTGVKNPHIPIIALTANVAPSDRKKCLDAGMNDFISKPIIRSELFHVIQRQLNLFGHNATHKDENNHTSESNIDQALLNFNEILHHLGDKEVALEILDESIKSLTKSITALKTSVDNKDLKGILTNAHSLKGLGLTLASKQLSETAYKIELSASKDKVDEAIMSTKKLEKIIDNLQSSILAILEQPQNA</sequence>
<evidence type="ECO:0000313" key="14">
    <source>
        <dbReference type="EMBL" id="ETR67589.1"/>
    </source>
</evidence>
<evidence type="ECO:0000256" key="10">
    <source>
        <dbReference type="PROSITE-ProRule" id="PRU00110"/>
    </source>
</evidence>
<dbReference type="InterPro" id="IPR011006">
    <property type="entry name" value="CheY-like_superfamily"/>
</dbReference>
<keyword evidence="3 11" id="KW-0597">Phosphoprotein</keyword>
<dbReference type="CDD" id="cd17546">
    <property type="entry name" value="REC_hyHK_CKI1_RcsC-like"/>
    <property type="match status" value="1"/>
</dbReference>
<dbReference type="GO" id="GO:0005524">
    <property type="term" value="F:ATP binding"/>
    <property type="evidence" value="ECO:0007669"/>
    <property type="project" value="UniProtKB-KW"/>
</dbReference>
<evidence type="ECO:0000256" key="4">
    <source>
        <dbReference type="ARBA" id="ARBA00022692"/>
    </source>
</evidence>
<dbReference type="PANTHER" id="PTHR45339">
    <property type="entry name" value="HYBRID SIGNAL TRANSDUCTION HISTIDINE KINASE J"/>
    <property type="match status" value="1"/>
</dbReference>
<feature type="domain" description="Response regulatory" evidence="12">
    <location>
        <begin position="1"/>
        <end position="81"/>
    </location>
</feature>
<evidence type="ECO:0000259" key="12">
    <source>
        <dbReference type="PROSITE" id="PS50110"/>
    </source>
</evidence>
<dbReference type="EMBL" id="ATBP01001308">
    <property type="protein sequence ID" value="ETR67589.1"/>
    <property type="molecule type" value="Genomic_DNA"/>
</dbReference>
<dbReference type="GO" id="GO:0004672">
    <property type="term" value="F:protein kinase activity"/>
    <property type="evidence" value="ECO:0007669"/>
    <property type="project" value="UniProtKB-ARBA"/>
</dbReference>
<dbReference type="GO" id="GO:0000160">
    <property type="term" value="P:phosphorelay signal transduction system"/>
    <property type="evidence" value="ECO:0007669"/>
    <property type="project" value="UniProtKB-KW"/>
</dbReference>
<dbReference type="InterPro" id="IPR036641">
    <property type="entry name" value="HPT_dom_sf"/>
</dbReference>
<evidence type="ECO:0000259" key="13">
    <source>
        <dbReference type="PROSITE" id="PS50894"/>
    </source>
</evidence>
<feature type="modified residue" description="Phosphohistidine" evidence="10">
    <location>
        <position position="157"/>
    </location>
</feature>
<evidence type="ECO:0000256" key="9">
    <source>
        <dbReference type="ARBA" id="ARBA00023136"/>
    </source>
</evidence>
<dbReference type="Proteomes" id="UP000189670">
    <property type="component" value="Unassembled WGS sequence"/>
</dbReference>
<dbReference type="Pfam" id="PF01627">
    <property type="entry name" value="Hpt"/>
    <property type="match status" value="1"/>
</dbReference>
<feature type="domain" description="HPt" evidence="13">
    <location>
        <begin position="118"/>
        <end position="218"/>
    </location>
</feature>
<evidence type="ECO:0000256" key="3">
    <source>
        <dbReference type="ARBA" id="ARBA00022553"/>
    </source>
</evidence>
<feature type="modified residue" description="4-aspartylphosphate" evidence="11">
    <location>
        <position position="11"/>
    </location>
</feature>
<keyword evidence="4" id="KW-0812">Transmembrane</keyword>
<comment type="subcellular location">
    <subcellularLocation>
        <location evidence="1">Cell membrane</location>
        <topology evidence="1">Multi-pass membrane protein</topology>
    </subcellularLocation>
</comment>
<dbReference type="InterPro" id="IPR001789">
    <property type="entry name" value="Sig_transdc_resp-reg_receiver"/>
</dbReference>
<comment type="caution">
    <text evidence="14">The sequence shown here is derived from an EMBL/GenBank/DDBJ whole genome shotgun (WGS) entry which is preliminary data.</text>
</comment>
<evidence type="ECO:0000256" key="6">
    <source>
        <dbReference type="ARBA" id="ARBA00022840"/>
    </source>
</evidence>
<keyword evidence="5" id="KW-0547">Nucleotide-binding</keyword>
<evidence type="ECO:0000256" key="11">
    <source>
        <dbReference type="PROSITE-ProRule" id="PRU00169"/>
    </source>
</evidence>
<reference evidence="15" key="1">
    <citation type="submission" date="2012-11" db="EMBL/GenBank/DDBJ databases">
        <authorList>
            <person name="Lucero-Rivera Y.E."/>
            <person name="Tovar-Ramirez D."/>
        </authorList>
    </citation>
    <scope>NUCLEOTIDE SEQUENCE [LARGE SCALE GENOMIC DNA]</scope>
    <source>
        <strain evidence="15">Araruama</strain>
    </source>
</reference>
<dbReference type="Gene3D" id="1.20.120.160">
    <property type="entry name" value="HPT domain"/>
    <property type="match status" value="1"/>
</dbReference>
<keyword evidence="2" id="KW-1003">Cell membrane</keyword>
<dbReference type="AlphaFoldDB" id="A0A1V1NYB8"/>
<evidence type="ECO:0000256" key="8">
    <source>
        <dbReference type="ARBA" id="ARBA00023012"/>
    </source>
</evidence>
<name>A0A1V1NYB8_9BACT</name>